<organism evidence="1 2">
    <name type="scientific">Naganishia friedmannii</name>
    <dbReference type="NCBI Taxonomy" id="89922"/>
    <lineage>
        <taxon>Eukaryota</taxon>
        <taxon>Fungi</taxon>
        <taxon>Dikarya</taxon>
        <taxon>Basidiomycota</taxon>
        <taxon>Agaricomycotina</taxon>
        <taxon>Tremellomycetes</taxon>
        <taxon>Filobasidiales</taxon>
        <taxon>Filobasidiaceae</taxon>
        <taxon>Naganishia</taxon>
    </lineage>
</organism>
<gene>
    <name evidence="1" type="ORF">QFC21_005351</name>
</gene>
<evidence type="ECO:0000313" key="1">
    <source>
        <dbReference type="EMBL" id="KAJ9095988.1"/>
    </source>
</evidence>
<sequence>MASPTNTPNTSRPVDRVFSPTSSPSAARRFDERDRASIISTSTKGWAPLNTKRSSVLASSPAASPSRISGLPAGTTAQGPRRTSSSFKHVRYNNLVSNSIFKSPNVSTGSPSAVQSSPSAKIGLGIGLASTRKTSGGTSSSGRRKVSAGSSSNGRKVSGSTTNIINAGSTPRKASLTEDLRTSNGVTPSSSGSPSSSVSQKVAAPRQATGLTNLASSGYVSRSPFLQHTSSFEGSTTPSSSTERNYASSSPGKNSPAKYSDRMTNENGSPGKKVAPSSESTIMRKNPPVYLASPVSNSMTASRSDSSQQSYFPTTESSSQETSVSAQSQPLSNTTSFSPGKSSLTSRRLRGPRLSDPSSTSQIYGSSTYSSSSISRRAVGLGGAPQLPKTVTFRDVADVKEFETGSSDGGEWEDDVEDEGDYEEGESWDEVLLGPPGSAQQHQRQQEQEAREREVFTENTPSPEMDLSGLRRYGSLSSRPSPAKSRLNSEMGPVYAEQEREEDEGYAGYIAGLGHHQHGIMEEDESTTANFIDSLYEDGYLSPPQSQSESSLAAQATSVAMSDSVRSNSIDEGDLPNRHRSQEAAQMERYEEPAFKSLERDECGIPLGRTHHADRAVAAREVQRQHHEGLSVRQPALPRMAPGDGPQLGETMLRSGDVTVPATKGANGHGRHEDLITAHQDGQFVDPFVTIQTATRVTYNESHTGTGSSSGADAPRAEQREEGGVPLGRTSHVERAKVARILATRGLGLGMPARPMVPFVLGGHRGREQEDESEDGSEGSDEEYDDRGYSIPDLNKVADRTYQSRESQHPQQPIPPHIDHASQHVDQVSLAPIVSPLLQEFDENGSLNGKRALPKPPKPVPVIGMPSPVEKRNLERNADGGQNGLNAERAKSPTKVFGLSLPFSLPALANTTSPLFVDNGFKAASESGSEDSADRDMYNEEEPEREHSLTPPPVTIFDRQQPPSPHRIPEFDFESPATKRNNELKIMDEEDPITEAYKLVEAALPKLNLGRPVSAGGDKTDVQSRLTGLFGERNESALVCSTPSSNETLDTSGSAQTPSVNSRVRQRISKDVIRAQLEEKRSMTNLANSRPIVADDDDVFLSPARKTSRESKDNKALPLPPAEAVWLGKLENSARPGLRARQDTMSAEQVLQNVSEPKSALEQLVSDFKFTEFDEYAQASSSPLKPHDSFKLQQAAGVHVVRHATSENVLGNKVRSSQRLAQSSSGLALIEEASTSDITVRDSDDITLGQDLLNAGSRPKRRRSMSAGDASARGTPSASGSVDNRMSLLNTFRFEDSTSILTAFEKELNVRNTDRAYKVREHVTVYASADDKVKHNKAGDVDKGRAWRQVRKASDINQYAKEIKAMKAKASNSSKSFGTIFVKVLGVESLSLPMPKEETSFCVTLDNGIDYIRTPYTVVKEGAKVNQEFALVEHANFEFALGVEIRRDAHINKMIQTNANPPPVNPRPAVVSRASMALETGSIQSSTRGLKSLFQSPRKMSKAPKTLIATEAAPEPVVSQDNIARYFTDGDSTVGRTHIAFKPIAKNCDARLLEIRYPMFGMYQAVPPVTGASLPVATTHRGSRHSVQTLPRPAPPPAPVRKQVCKITLQIFRLPPLPGLTDEQLPQSIDECLRGMRHHAWHEHEYHQGVMTQKGGDCVVPRRRPFKLIGGNLVASNAVTKKTVFSIDLRKAKLLVNENIDVVDVKGGQQQKKSIEDELEAGYTKMPRSFTLRFEDDDYITFWTDTDEEKAGWMKALGSLIGKVPSNPLWAELLAVRQRHVKARSASKANLAAVAAGEEEGSSTTTGEQIKSPPPPAVPEK</sequence>
<dbReference type="Proteomes" id="UP001227268">
    <property type="component" value="Unassembled WGS sequence"/>
</dbReference>
<comment type="caution">
    <text evidence="1">The sequence shown here is derived from an EMBL/GenBank/DDBJ whole genome shotgun (WGS) entry which is preliminary data.</text>
</comment>
<protein>
    <submittedName>
        <fullName evidence="1">Uncharacterized protein</fullName>
    </submittedName>
</protein>
<dbReference type="EMBL" id="JASBWT010000020">
    <property type="protein sequence ID" value="KAJ9095988.1"/>
    <property type="molecule type" value="Genomic_DNA"/>
</dbReference>
<name>A0ACC2VA86_9TREE</name>
<keyword evidence="2" id="KW-1185">Reference proteome</keyword>
<accession>A0ACC2VA86</accession>
<evidence type="ECO:0000313" key="2">
    <source>
        <dbReference type="Proteomes" id="UP001227268"/>
    </source>
</evidence>
<reference evidence="1" key="1">
    <citation type="submission" date="2023-04" db="EMBL/GenBank/DDBJ databases">
        <title>Draft Genome sequencing of Naganishia species isolated from polar environments using Oxford Nanopore Technology.</title>
        <authorList>
            <person name="Leo P."/>
            <person name="Venkateswaran K."/>
        </authorList>
    </citation>
    <scope>NUCLEOTIDE SEQUENCE</scope>
    <source>
        <strain evidence="1">MNA-CCFEE 5423</strain>
    </source>
</reference>
<proteinExistence type="predicted"/>